<feature type="transmembrane region" description="Helical" evidence="6">
    <location>
        <begin position="251"/>
        <end position="272"/>
    </location>
</feature>
<evidence type="ECO:0000256" key="4">
    <source>
        <dbReference type="ARBA" id="ARBA00022989"/>
    </source>
</evidence>
<sequence length="317" mass="35561">MAEKFKLKDIFKLLKLTYHEWMKDDAFAKAAAVAYYAVFALPGFLLLILYFTGLFIEEETITGEITAQISSMIGPKAAKTIETILMKSKLEDQSFSGAAISIGSLLFGATGLFFQLQKSLNSIWEVEKKPEAGILRMLLDRATSLGIIIIVGILMLISLVLSATISILSDWLSDTFGSDLMFFTVSGEFLLSLFILTLLFATIFKVLPDVEIRWKTVWIGAIITALLFSLGKWLIALYISNVNPDSNFGAGGAIILFLLWVSYSCLIIFFGAEFTQVFSENYGYKFKPSEHAQRTAEYKLRNHHKYEDINIAQKDQK</sequence>
<dbReference type="KEGG" id="fpf:DCC35_19780"/>
<feature type="transmembrane region" description="Helical" evidence="6">
    <location>
        <begin position="180"/>
        <end position="204"/>
    </location>
</feature>
<keyword evidence="2" id="KW-1003">Cell membrane</keyword>
<dbReference type="AlphaFoldDB" id="A0A4D7JWC6"/>
<dbReference type="InterPro" id="IPR017039">
    <property type="entry name" value="Virul_fac_BrkB"/>
</dbReference>
<accession>A0A4D7JWC6</accession>
<dbReference type="RefSeq" id="WP_137092405.1">
    <property type="nucleotide sequence ID" value="NZ_CP028923.1"/>
</dbReference>
<comment type="subcellular location">
    <subcellularLocation>
        <location evidence="1">Cell membrane</location>
        <topology evidence="1">Multi-pass membrane protein</topology>
    </subcellularLocation>
</comment>
<evidence type="ECO:0000256" key="5">
    <source>
        <dbReference type="ARBA" id="ARBA00023136"/>
    </source>
</evidence>
<feature type="transmembrane region" description="Helical" evidence="6">
    <location>
        <begin position="145"/>
        <end position="168"/>
    </location>
</feature>
<feature type="transmembrane region" description="Helical" evidence="6">
    <location>
        <begin position="95"/>
        <end position="114"/>
    </location>
</feature>
<evidence type="ECO:0000256" key="1">
    <source>
        <dbReference type="ARBA" id="ARBA00004651"/>
    </source>
</evidence>
<keyword evidence="3 6" id="KW-0812">Transmembrane</keyword>
<dbReference type="GO" id="GO:0005886">
    <property type="term" value="C:plasma membrane"/>
    <property type="evidence" value="ECO:0007669"/>
    <property type="project" value="UniProtKB-SubCell"/>
</dbReference>
<organism evidence="7 8">
    <name type="scientific">Mangrovivirga cuniculi</name>
    <dbReference type="NCBI Taxonomy" id="2715131"/>
    <lineage>
        <taxon>Bacteria</taxon>
        <taxon>Pseudomonadati</taxon>
        <taxon>Bacteroidota</taxon>
        <taxon>Cytophagia</taxon>
        <taxon>Cytophagales</taxon>
        <taxon>Mangrovivirgaceae</taxon>
        <taxon>Mangrovivirga</taxon>
    </lineage>
</organism>
<feature type="transmembrane region" description="Helical" evidence="6">
    <location>
        <begin position="216"/>
        <end position="239"/>
    </location>
</feature>
<dbReference type="NCBIfam" id="TIGR00765">
    <property type="entry name" value="yihY_not_rbn"/>
    <property type="match status" value="1"/>
</dbReference>
<gene>
    <name evidence="7" type="ORF">DCC35_19780</name>
</gene>
<dbReference type="PANTHER" id="PTHR30213:SF1">
    <property type="entry name" value="INNER MEMBRANE PROTEIN YHJD"/>
    <property type="match status" value="1"/>
</dbReference>
<evidence type="ECO:0000256" key="3">
    <source>
        <dbReference type="ARBA" id="ARBA00022692"/>
    </source>
</evidence>
<evidence type="ECO:0000313" key="7">
    <source>
        <dbReference type="EMBL" id="QCK16812.1"/>
    </source>
</evidence>
<protein>
    <submittedName>
        <fullName evidence="7">Ribonuclease BN</fullName>
    </submittedName>
</protein>
<dbReference type="Proteomes" id="UP000298616">
    <property type="component" value="Chromosome"/>
</dbReference>
<keyword evidence="5 6" id="KW-0472">Membrane</keyword>
<evidence type="ECO:0000256" key="2">
    <source>
        <dbReference type="ARBA" id="ARBA00022475"/>
    </source>
</evidence>
<feature type="transmembrane region" description="Helical" evidence="6">
    <location>
        <begin position="33"/>
        <end position="56"/>
    </location>
</feature>
<name>A0A4D7JWC6_9BACT</name>
<dbReference type="PANTHER" id="PTHR30213">
    <property type="entry name" value="INNER MEMBRANE PROTEIN YHJD"/>
    <property type="match status" value="1"/>
</dbReference>
<keyword evidence="8" id="KW-1185">Reference proteome</keyword>
<dbReference type="Pfam" id="PF03631">
    <property type="entry name" value="Virul_fac_BrkB"/>
    <property type="match status" value="1"/>
</dbReference>
<evidence type="ECO:0000313" key="8">
    <source>
        <dbReference type="Proteomes" id="UP000298616"/>
    </source>
</evidence>
<dbReference type="PIRSF" id="PIRSF035875">
    <property type="entry name" value="RNase_BN"/>
    <property type="match status" value="1"/>
</dbReference>
<reference evidence="7 8" key="1">
    <citation type="submission" date="2018-04" db="EMBL/GenBank/DDBJ databases">
        <title>Complete genome uncultured novel isolate.</title>
        <authorList>
            <person name="Merlino G."/>
        </authorList>
    </citation>
    <scope>NUCLEOTIDE SEQUENCE [LARGE SCALE GENOMIC DNA]</scope>
    <source>
        <strain evidence="8">R1DC9</strain>
    </source>
</reference>
<dbReference type="EMBL" id="CP028923">
    <property type="protein sequence ID" value="QCK16812.1"/>
    <property type="molecule type" value="Genomic_DNA"/>
</dbReference>
<evidence type="ECO:0000256" key="6">
    <source>
        <dbReference type="SAM" id="Phobius"/>
    </source>
</evidence>
<dbReference type="OrthoDB" id="9797028at2"/>
<keyword evidence="4 6" id="KW-1133">Transmembrane helix</keyword>
<proteinExistence type="predicted"/>